<dbReference type="CDD" id="cd00077">
    <property type="entry name" value="HDc"/>
    <property type="match status" value="1"/>
</dbReference>
<dbReference type="RefSeq" id="WP_407884505.1">
    <property type="nucleotide sequence ID" value="NZ_BQXO01000005.1"/>
</dbReference>
<dbReference type="Gene3D" id="1.10.472.50">
    <property type="entry name" value="HD-domain/PDEase-like"/>
    <property type="match status" value="1"/>
</dbReference>
<feature type="domain" description="HD/PDEase" evidence="1">
    <location>
        <begin position="28"/>
        <end position="144"/>
    </location>
</feature>
<sequence length="223" mass="25089">MGEPQVASEQQQLVQIINYSRHILGTDRSGHDFFHVQRVAKLAERIEASEQTGQRLVILAAAYLHDVVDDKVVTDSMAAHQQLSDYLNHIGVNAAQITAIFEIIDHMSFSDNLEHSQALSQAGQVVQDADRMDAIGAIGIARVFTYGGRHQRVLYDPDIAPRTQLTKATYRNEQGTTINHFYEKLLLIKDQLNTETAKQLATVRQQVMLDFLAEFKQEWSGEA</sequence>
<evidence type="ECO:0000313" key="2">
    <source>
        <dbReference type="EMBL" id="GKT06400.1"/>
    </source>
</evidence>
<gene>
    <name evidence="2" type="ORF">JCM31185_16870</name>
</gene>
<accession>A0ABQ5JQ70</accession>
<evidence type="ECO:0000259" key="1">
    <source>
        <dbReference type="SMART" id="SM00471"/>
    </source>
</evidence>
<keyword evidence="3" id="KW-1185">Reference proteome</keyword>
<dbReference type="Gene3D" id="1.20.58.1910">
    <property type="match status" value="1"/>
</dbReference>
<dbReference type="SMART" id="SM00471">
    <property type="entry name" value="HDc"/>
    <property type="match status" value="1"/>
</dbReference>
<dbReference type="EMBL" id="BQXO01000005">
    <property type="protein sequence ID" value="GKT06400.1"/>
    <property type="molecule type" value="Genomic_DNA"/>
</dbReference>
<proteinExistence type="predicted"/>
<name>A0ABQ5JQ70_9LACO</name>
<dbReference type="SUPFAM" id="SSF109604">
    <property type="entry name" value="HD-domain/PDEase-like"/>
    <property type="match status" value="1"/>
</dbReference>
<organism evidence="2 3">
    <name type="scientific">Furfurilactobacillus curtus</name>
    <dbReference type="NCBI Taxonomy" id="1746200"/>
    <lineage>
        <taxon>Bacteria</taxon>
        <taxon>Bacillati</taxon>
        <taxon>Bacillota</taxon>
        <taxon>Bacilli</taxon>
        <taxon>Lactobacillales</taxon>
        <taxon>Lactobacillaceae</taxon>
        <taxon>Furfurilactobacillus</taxon>
    </lineage>
</organism>
<reference evidence="2 3" key="1">
    <citation type="submission" date="2022-03" db="EMBL/GenBank/DDBJ databases">
        <title>Draft genome sequence of Furfurilactobacillus curtus JCM 31185.</title>
        <authorList>
            <person name="Suzuki S."/>
            <person name="Endo A."/>
            <person name="Kajikawa A."/>
        </authorList>
    </citation>
    <scope>NUCLEOTIDE SEQUENCE [LARGE SCALE GENOMIC DNA]</scope>
    <source>
        <strain evidence="2 3">JCM 31185</strain>
    </source>
</reference>
<dbReference type="PANTHER" id="PTHR33594:SF1">
    <property type="entry name" value="HD_PDEASE DOMAIN-CONTAINING PROTEIN"/>
    <property type="match status" value="1"/>
</dbReference>
<dbReference type="InterPro" id="IPR003607">
    <property type="entry name" value="HD/PDEase_dom"/>
</dbReference>
<dbReference type="Pfam" id="PF01966">
    <property type="entry name" value="HD"/>
    <property type="match status" value="1"/>
</dbReference>
<protein>
    <submittedName>
        <fullName evidence="2">Phosphohydrolase</fullName>
    </submittedName>
</protein>
<dbReference type="Proteomes" id="UP001628078">
    <property type="component" value="Unassembled WGS sequence"/>
</dbReference>
<comment type="caution">
    <text evidence="2">The sequence shown here is derived from an EMBL/GenBank/DDBJ whole genome shotgun (WGS) entry which is preliminary data.</text>
</comment>
<dbReference type="InterPro" id="IPR006674">
    <property type="entry name" value="HD_domain"/>
</dbReference>
<dbReference type="PANTHER" id="PTHR33594">
    <property type="entry name" value="SUPERFAMILY HYDROLASE, PUTATIVE (AFU_ORTHOLOGUE AFUA_1G03035)-RELATED"/>
    <property type="match status" value="1"/>
</dbReference>
<evidence type="ECO:0000313" key="3">
    <source>
        <dbReference type="Proteomes" id="UP001628078"/>
    </source>
</evidence>